<evidence type="ECO:0000256" key="1">
    <source>
        <dbReference type="SAM" id="MobiDB-lite"/>
    </source>
</evidence>
<evidence type="ECO:0000313" key="3">
    <source>
        <dbReference type="Proteomes" id="UP000193498"/>
    </source>
</evidence>
<reference evidence="2 3" key="1">
    <citation type="submission" date="2016-07" db="EMBL/GenBank/DDBJ databases">
        <title>Pervasive Adenine N6-methylation of Active Genes in Fungi.</title>
        <authorList>
            <consortium name="DOE Joint Genome Institute"/>
            <person name="Mondo S.J."/>
            <person name="Dannebaum R.O."/>
            <person name="Kuo R.C."/>
            <person name="Labutti K."/>
            <person name="Haridas S."/>
            <person name="Kuo A."/>
            <person name="Salamov A."/>
            <person name="Ahrendt S.R."/>
            <person name="Lipzen A."/>
            <person name="Sullivan W."/>
            <person name="Andreopoulos W.B."/>
            <person name="Clum A."/>
            <person name="Lindquist E."/>
            <person name="Daum C."/>
            <person name="Ramamoorthy G.K."/>
            <person name="Gryganskyi A."/>
            <person name="Culley D."/>
            <person name="Magnuson J.K."/>
            <person name="James T.Y."/>
            <person name="O'Malley M.A."/>
            <person name="Stajich J.E."/>
            <person name="Spatafora J.W."/>
            <person name="Visel A."/>
            <person name="Grigoriev I.V."/>
        </authorList>
    </citation>
    <scope>NUCLEOTIDE SEQUENCE [LARGE SCALE GENOMIC DNA]</scope>
    <source>
        <strain evidence="2 3">CBS 931.73</strain>
    </source>
</reference>
<proteinExistence type="predicted"/>
<feature type="compositionally biased region" description="Polar residues" evidence="1">
    <location>
        <begin position="169"/>
        <end position="180"/>
    </location>
</feature>
<feature type="compositionally biased region" description="Low complexity" evidence="1">
    <location>
        <begin position="181"/>
        <end position="196"/>
    </location>
</feature>
<keyword evidence="3" id="KW-1185">Reference proteome</keyword>
<comment type="caution">
    <text evidence="2">The sequence shown here is derived from an EMBL/GenBank/DDBJ whole genome shotgun (WGS) entry which is preliminary data.</text>
</comment>
<evidence type="ECO:0000313" key="2">
    <source>
        <dbReference type="EMBL" id="ORX94016.1"/>
    </source>
</evidence>
<sequence>MPSISSSCSSVYLVKPGVFKGFYELRNPATEELLYTKQRYMDNSGRDLLTKVEGKVVAWQSTSSLDSTRLEDQLGMQSPVVMQWTNSSKCDFTVDEEHFSWILDGLAPQCYACDGTLVAEINTVVIYGRKSFTIDLYEGALNSGLFVMIALKILDRWLYKTLLDGPLRNSDQASSGCSVRTTLSGTSAGSTTSFIK</sequence>
<dbReference type="Proteomes" id="UP000193498">
    <property type="component" value="Unassembled WGS sequence"/>
</dbReference>
<dbReference type="InParanoid" id="A0A1Y1Y8E6"/>
<feature type="region of interest" description="Disordered" evidence="1">
    <location>
        <begin position="169"/>
        <end position="196"/>
    </location>
</feature>
<dbReference type="AlphaFoldDB" id="A0A1Y1Y8E6"/>
<name>A0A1Y1Y8E6_9FUNG</name>
<dbReference type="EMBL" id="MCFE01000216">
    <property type="protein sequence ID" value="ORX94016.1"/>
    <property type="molecule type" value="Genomic_DNA"/>
</dbReference>
<organism evidence="2 3">
    <name type="scientific">Basidiobolus meristosporus CBS 931.73</name>
    <dbReference type="NCBI Taxonomy" id="1314790"/>
    <lineage>
        <taxon>Eukaryota</taxon>
        <taxon>Fungi</taxon>
        <taxon>Fungi incertae sedis</taxon>
        <taxon>Zoopagomycota</taxon>
        <taxon>Entomophthoromycotina</taxon>
        <taxon>Basidiobolomycetes</taxon>
        <taxon>Basidiobolales</taxon>
        <taxon>Basidiobolaceae</taxon>
        <taxon>Basidiobolus</taxon>
    </lineage>
</organism>
<gene>
    <name evidence="2" type="ORF">K493DRAFT_374414</name>
</gene>
<protein>
    <submittedName>
        <fullName evidence="2">Uncharacterized protein</fullName>
    </submittedName>
</protein>
<accession>A0A1Y1Y8E6</accession>